<dbReference type="Gene3D" id="2.40.50.140">
    <property type="entry name" value="Nucleic acid-binding proteins"/>
    <property type="match status" value="1"/>
</dbReference>
<evidence type="ECO:0000313" key="6">
    <source>
        <dbReference type="Proteomes" id="UP001165041"/>
    </source>
</evidence>
<dbReference type="PROSITE" id="PS50935">
    <property type="entry name" value="SSB"/>
    <property type="match status" value="1"/>
</dbReference>
<feature type="compositionally biased region" description="Gly residues" evidence="4">
    <location>
        <begin position="189"/>
        <end position="203"/>
    </location>
</feature>
<name>A0A9W6UZD5_9ACTN</name>
<comment type="subunit">
    <text evidence="2">Homotetramer.</text>
</comment>
<organism evidence="5 6">
    <name type="scientific">Kitasatospora phosalacinea</name>
    <dbReference type="NCBI Taxonomy" id="2065"/>
    <lineage>
        <taxon>Bacteria</taxon>
        <taxon>Bacillati</taxon>
        <taxon>Actinomycetota</taxon>
        <taxon>Actinomycetes</taxon>
        <taxon>Kitasatosporales</taxon>
        <taxon>Streptomycetaceae</taxon>
        <taxon>Kitasatospora</taxon>
    </lineage>
</organism>
<dbReference type="SUPFAM" id="SSF50249">
    <property type="entry name" value="Nucleic acid-binding proteins"/>
    <property type="match status" value="1"/>
</dbReference>
<feature type="compositionally biased region" description="Gly residues" evidence="4">
    <location>
        <begin position="130"/>
        <end position="161"/>
    </location>
</feature>
<dbReference type="RefSeq" id="WP_285735434.1">
    <property type="nucleotide sequence ID" value="NZ_BSSA01000004.1"/>
</dbReference>
<dbReference type="GO" id="GO:0006260">
    <property type="term" value="P:DNA replication"/>
    <property type="evidence" value="ECO:0007669"/>
    <property type="project" value="InterPro"/>
</dbReference>
<dbReference type="AlphaFoldDB" id="A0A9W6UZD5"/>
<dbReference type="Pfam" id="PF00436">
    <property type="entry name" value="SSB"/>
    <property type="match status" value="1"/>
</dbReference>
<dbReference type="GO" id="GO:0003697">
    <property type="term" value="F:single-stranded DNA binding"/>
    <property type="evidence" value="ECO:0007669"/>
    <property type="project" value="UniProtKB-UniRule"/>
</dbReference>
<protein>
    <recommendedName>
        <fullName evidence="2 3">Single-stranded DNA-binding protein</fullName>
        <shortName evidence="2">SSB</shortName>
    </recommendedName>
</protein>
<sequence>MDEALVTMVGNAASGVTYRETPGGVSVANFRLAARERRYDRERGDWADGETTWVTVVAWRRLAVNVVSSVNKGDPLLVSGRLRVREWEQDGNRRVEVEIDARAVGHDLARGTSAFRRGLEAASAPPPGGSGPGGAVGPGAGGPVPGGGSGADGRAPAGGGPRAVRLVEEAVPEWIVAAVAARRRAEEAGGAGGGSGGAAGEGGADVAQEVLK</sequence>
<gene>
    <name evidence="5" type="ORF">Kpho02_18550</name>
</gene>
<comment type="caution">
    <text evidence="5">The sequence shown here is derived from an EMBL/GenBank/DDBJ whole genome shotgun (WGS) entry which is preliminary data.</text>
</comment>
<feature type="region of interest" description="Disordered" evidence="4">
    <location>
        <begin position="182"/>
        <end position="212"/>
    </location>
</feature>
<proteinExistence type="inferred from homology"/>
<reference evidence="5" key="1">
    <citation type="submission" date="2023-02" db="EMBL/GenBank/DDBJ databases">
        <title>Kitasatospora phosalacinea NBRC 14627.</title>
        <authorList>
            <person name="Ichikawa N."/>
            <person name="Sato H."/>
            <person name="Tonouchi N."/>
        </authorList>
    </citation>
    <scope>NUCLEOTIDE SEQUENCE</scope>
    <source>
        <strain evidence="5">NBRC 14627</strain>
    </source>
</reference>
<dbReference type="PANTHER" id="PTHR10302">
    <property type="entry name" value="SINGLE-STRANDED DNA-BINDING PROTEIN"/>
    <property type="match status" value="1"/>
</dbReference>
<dbReference type="EMBL" id="BSSA01000004">
    <property type="protein sequence ID" value="GLW69556.1"/>
    <property type="molecule type" value="Genomic_DNA"/>
</dbReference>
<comment type="caution">
    <text evidence="2">Lacks conserved residue(s) required for the propagation of feature annotation.</text>
</comment>
<evidence type="ECO:0000256" key="3">
    <source>
        <dbReference type="RuleBase" id="RU000524"/>
    </source>
</evidence>
<dbReference type="InterPro" id="IPR011344">
    <property type="entry name" value="ssDNA-bd"/>
</dbReference>
<dbReference type="InterPro" id="IPR000424">
    <property type="entry name" value="Primosome_PriB/ssb"/>
</dbReference>
<dbReference type="GO" id="GO:0009295">
    <property type="term" value="C:nucleoid"/>
    <property type="evidence" value="ECO:0007669"/>
    <property type="project" value="TreeGrafter"/>
</dbReference>
<evidence type="ECO:0000256" key="2">
    <source>
        <dbReference type="HAMAP-Rule" id="MF_00984"/>
    </source>
</evidence>
<evidence type="ECO:0000256" key="1">
    <source>
        <dbReference type="ARBA" id="ARBA00023125"/>
    </source>
</evidence>
<dbReference type="InterPro" id="IPR012340">
    <property type="entry name" value="NA-bd_OB-fold"/>
</dbReference>
<keyword evidence="1 2" id="KW-0238">DNA-binding</keyword>
<accession>A0A9W6UZD5</accession>
<dbReference type="HAMAP" id="MF_00984">
    <property type="entry name" value="SSB"/>
    <property type="match status" value="1"/>
</dbReference>
<dbReference type="NCBIfam" id="TIGR00621">
    <property type="entry name" value="ssb"/>
    <property type="match status" value="1"/>
</dbReference>
<dbReference type="PANTHER" id="PTHR10302:SF0">
    <property type="entry name" value="SINGLE-STRANDED DNA-BINDING PROTEIN, MITOCHONDRIAL"/>
    <property type="match status" value="1"/>
</dbReference>
<evidence type="ECO:0000313" key="5">
    <source>
        <dbReference type="EMBL" id="GLW69556.1"/>
    </source>
</evidence>
<feature type="region of interest" description="Disordered" evidence="4">
    <location>
        <begin position="119"/>
        <end position="161"/>
    </location>
</feature>
<dbReference type="CDD" id="cd04496">
    <property type="entry name" value="SSB_OBF"/>
    <property type="match status" value="1"/>
</dbReference>
<evidence type="ECO:0000256" key="4">
    <source>
        <dbReference type="SAM" id="MobiDB-lite"/>
    </source>
</evidence>
<dbReference type="Proteomes" id="UP001165041">
    <property type="component" value="Unassembled WGS sequence"/>
</dbReference>